<dbReference type="AlphaFoldDB" id="A0A1S2PZ68"/>
<dbReference type="SUPFAM" id="SSF54897">
    <property type="entry name" value="Protease propeptides/inhibitors"/>
    <property type="match status" value="1"/>
</dbReference>
<dbReference type="SMART" id="SM00944">
    <property type="entry name" value="Pro-kuma_activ"/>
    <property type="match status" value="1"/>
</dbReference>
<evidence type="ECO:0000313" key="10">
    <source>
        <dbReference type="EMBL" id="OIJ98862.1"/>
    </source>
</evidence>
<evidence type="ECO:0000256" key="2">
    <source>
        <dbReference type="ARBA" id="ARBA00022670"/>
    </source>
</evidence>
<keyword evidence="4" id="KW-0378">Hydrolase</keyword>
<feature type="signal peptide" evidence="8">
    <location>
        <begin position="1"/>
        <end position="17"/>
    </location>
</feature>
<dbReference type="SUPFAM" id="SSF52743">
    <property type="entry name" value="Subtilisin-like"/>
    <property type="match status" value="1"/>
</dbReference>
<dbReference type="Gene3D" id="3.40.50.200">
    <property type="entry name" value="Peptidase S8/S53 domain"/>
    <property type="match status" value="1"/>
</dbReference>
<dbReference type="InterPro" id="IPR000209">
    <property type="entry name" value="Peptidase_S8/S53_dom"/>
</dbReference>
<dbReference type="GO" id="GO:0008240">
    <property type="term" value="F:tripeptidyl-peptidase activity"/>
    <property type="evidence" value="ECO:0007669"/>
    <property type="project" value="TreeGrafter"/>
</dbReference>
<name>A0A1S2PZ68_9ACTN</name>
<dbReference type="CDD" id="cd04056">
    <property type="entry name" value="Peptidases_S53"/>
    <property type="match status" value="1"/>
</dbReference>
<keyword evidence="7" id="KW-0865">Zymogen</keyword>
<feature type="domain" description="Peptidase S53" evidence="9">
    <location>
        <begin position="218"/>
        <end position="633"/>
    </location>
</feature>
<keyword evidence="6" id="KW-0106">Calcium</keyword>
<sequence>MVSAVLVVTASASAAHAAGPSTRHVLAGSHPAYAAPASDQGPIPGDATLTARLYLGYRNPDQLSTFIRTVTDPQSPRYQNFISPEEFEREYGLTANQRRNIARWLTGAGLKITADTSHYVQVSGPEQAMKSALGTSIHRYQTSWGPMQAPAADVSLPQSVGDAVVALTGIGEPPAAMPLGHPAPAPVEKATCSDYFGQHTADGLPPAYGKPVSYAPCPYVPRQLRDAYGVSASGATGRGRTVAIVGAYGSPTMASDADRYAKVTGDHAFRQGQYREHVTPAHWKVTPACAPPSQWAGEQALDVEMAHGYAPDANVLYVGANSCLDSDLMDAEAYVLDHHSADVISNSWAEIIHSQRAHLTPGLVSAWNMLFEQAAAEGIGVYFAAGDCGDSSPQAAGTGLNCDKNTTQAQADFPSGSPWVTSVGGTTLALTRKGGYGWETSMGDDLSILSGNPKTAWTPLPGVFAFGGGGGPSDFPQPWYQRGVVTESLANGRRVTPDVAVEGDGAVPVAVGYTTGGAFHVIGYGGTSAACPAFAAIQADAEQKSGRSIGFANPLLYSLHGTGVFHDVTDRPSPAQGRPVSVVRDMGPTAHPYRYILYTLGRDYGLRATSGFDDATGLGTPNINYLRYFQRGGTRPQ</sequence>
<evidence type="ECO:0000256" key="6">
    <source>
        <dbReference type="ARBA" id="ARBA00022837"/>
    </source>
</evidence>
<accession>A0A1S2PZ68</accession>
<evidence type="ECO:0000256" key="4">
    <source>
        <dbReference type="ARBA" id="ARBA00022801"/>
    </source>
</evidence>
<dbReference type="InterPro" id="IPR015366">
    <property type="entry name" value="S53_propep"/>
</dbReference>
<dbReference type="GO" id="GO:0046872">
    <property type="term" value="F:metal ion binding"/>
    <property type="evidence" value="ECO:0007669"/>
    <property type="project" value="UniProtKB-KW"/>
</dbReference>
<keyword evidence="3" id="KW-0479">Metal-binding</keyword>
<evidence type="ECO:0000259" key="9">
    <source>
        <dbReference type="PROSITE" id="PS51695"/>
    </source>
</evidence>
<comment type="caution">
    <text evidence="10">The sequence shown here is derived from an EMBL/GenBank/DDBJ whole genome shotgun (WGS) entry which is preliminary data.</text>
</comment>
<dbReference type="InterPro" id="IPR036852">
    <property type="entry name" value="Peptidase_S8/S53_dom_sf"/>
</dbReference>
<evidence type="ECO:0000256" key="3">
    <source>
        <dbReference type="ARBA" id="ARBA00022723"/>
    </source>
</evidence>
<dbReference type="GO" id="GO:0004252">
    <property type="term" value="F:serine-type endopeptidase activity"/>
    <property type="evidence" value="ECO:0007669"/>
    <property type="project" value="InterPro"/>
</dbReference>
<dbReference type="Pfam" id="PF00082">
    <property type="entry name" value="Peptidase_S8"/>
    <property type="match status" value="1"/>
</dbReference>
<dbReference type="InterPro" id="IPR050819">
    <property type="entry name" value="Tripeptidyl-peptidase_I"/>
</dbReference>
<dbReference type="PANTHER" id="PTHR14218">
    <property type="entry name" value="PROTEASE S8 TRIPEPTIDYL PEPTIDASE I CLN2"/>
    <property type="match status" value="1"/>
</dbReference>
<dbReference type="PANTHER" id="PTHR14218:SF15">
    <property type="entry name" value="TRIPEPTIDYL-PEPTIDASE 1"/>
    <property type="match status" value="1"/>
</dbReference>
<dbReference type="GO" id="GO:0006508">
    <property type="term" value="P:proteolysis"/>
    <property type="evidence" value="ECO:0007669"/>
    <property type="project" value="UniProtKB-KW"/>
</dbReference>
<dbReference type="Proteomes" id="UP000179642">
    <property type="component" value="Unassembled WGS sequence"/>
</dbReference>
<evidence type="ECO:0000256" key="1">
    <source>
        <dbReference type="ARBA" id="ARBA00001913"/>
    </source>
</evidence>
<keyword evidence="5" id="KW-0720">Serine protease</keyword>
<evidence type="ECO:0000256" key="5">
    <source>
        <dbReference type="ARBA" id="ARBA00022825"/>
    </source>
</evidence>
<proteinExistence type="predicted"/>
<evidence type="ECO:0000256" key="7">
    <source>
        <dbReference type="ARBA" id="ARBA00023145"/>
    </source>
</evidence>
<dbReference type="Pfam" id="PF09286">
    <property type="entry name" value="Pro-kuma_activ"/>
    <property type="match status" value="1"/>
</dbReference>
<protein>
    <recommendedName>
        <fullName evidence="9">Peptidase S53 domain-containing protein</fullName>
    </recommendedName>
</protein>
<evidence type="ECO:0000313" key="11">
    <source>
        <dbReference type="Proteomes" id="UP000179642"/>
    </source>
</evidence>
<keyword evidence="2" id="KW-0645">Protease</keyword>
<dbReference type="PROSITE" id="PS51695">
    <property type="entry name" value="SEDOLISIN"/>
    <property type="match status" value="1"/>
</dbReference>
<organism evidence="10 11">
    <name type="scientific">Streptomyces monashensis</name>
    <dbReference type="NCBI Taxonomy" id="1678012"/>
    <lineage>
        <taxon>Bacteria</taxon>
        <taxon>Bacillati</taxon>
        <taxon>Actinomycetota</taxon>
        <taxon>Actinomycetes</taxon>
        <taxon>Kitasatosporales</taxon>
        <taxon>Streptomycetaceae</taxon>
        <taxon>Streptomyces</taxon>
    </lineage>
</organism>
<gene>
    <name evidence="10" type="ORF">BIV23_29235</name>
</gene>
<dbReference type="InterPro" id="IPR030400">
    <property type="entry name" value="Sedolisin_dom"/>
</dbReference>
<keyword evidence="11" id="KW-1185">Reference proteome</keyword>
<comment type="cofactor">
    <cofactor evidence="1">
        <name>Ca(2+)</name>
        <dbReference type="ChEBI" id="CHEBI:29108"/>
    </cofactor>
</comment>
<dbReference type="EMBL" id="MLYO01000053">
    <property type="protein sequence ID" value="OIJ98862.1"/>
    <property type="molecule type" value="Genomic_DNA"/>
</dbReference>
<dbReference type="CDD" id="cd11377">
    <property type="entry name" value="Pro-peptidase_S53"/>
    <property type="match status" value="1"/>
</dbReference>
<feature type="chain" id="PRO_5010373226" description="Peptidase S53 domain-containing protein" evidence="8">
    <location>
        <begin position="18"/>
        <end position="637"/>
    </location>
</feature>
<evidence type="ECO:0000256" key="8">
    <source>
        <dbReference type="SAM" id="SignalP"/>
    </source>
</evidence>
<keyword evidence="8" id="KW-0732">Signal</keyword>
<reference evidence="10 11" key="1">
    <citation type="submission" date="2016-10" db="EMBL/GenBank/DDBJ databases">
        <title>Genome sequence of Streptomyces sp. MUSC 1.</title>
        <authorList>
            <person name="Lee L.-H."/>
            <person name="Ser H.-L."/>
            <person name="Law J.W.-F."/>
        </authorList>
    </citation>
    <scope>NUCLEOTIDE SEQUENCE [LARGE SCALE GENOMIC DNA]</scope>
    <source>
        <strain evidence="10 11">MUSC 1</strain>
    </source>
</reference>